<evidence type="ECO:0000256" key="1">
    <source>
        <dbReference type="SAM" id="MobiDB-lite"/>
    </source>
</evidence>
<dbReference type="InterPro" id="IPR039659">
    <property type="entry name" value="SPT5"/>
</dbReference>
<organism evidence="3 4">
    <name type="scientific">Marasmiellus scandens</name>
    <dbReference type="NCBI Taxonomy" id="2682957"/>
    <lineage>
        <taxon>Eukaryota</taxon>
        <taxon>Fungi</taxon>
        <taxon>Dikarya</taxon>
        <taxon>Basidiomycota</taxon>
        <taxon>Agaricomycotina</taxon>
        <taxon>Agaricomycetes</taxon>
        <taxon>Agaricomycetidae</taxon>
        <taxon>Agaricales</taxon>
        <taxon>Marasmiineae</taxon>
        <taxon>Omphalotaceae</taxon>
        <taxon>Marasmiellus</taxon>
    </lineage>
</organism>
<dbReference type="InterPro" id="IPR005824">
    <property type="entry name" value="KOW"/>
</dbReference>
<evidence type="ECO:0000259" key="2">
    <source>
        <dbReference type="SMART" id="SM00739"/>
    </source>
</evidence>
<protein>
    <recommendedName>
        <fullName evidence="2">KOW domain-containing protein</fullName>
    </recommendedName>
</protein>
<evidence type="ECO:0000313" key="4">
    <source>
        <dbReference type="Proteomes" id="UP001498398"/>
    </source>
</evidence>
<sequence>MVYRNPFLDLQAYDSSSDEDEQTPNVFDDGNSIAGGDDEGDGGWEAGDSVGGGWEDEDALAEDSDKLTGTAFLDDLERRYDPRNFHSKSPVLIQSSDDVLDKPTLHRDLINKAILMSEQRQLFWKIKCNPGLETQVVFDVMNNFFPSDHLTAQRYIDLFASKPNADVDELIRVLQSVLAVESLPESVRLMVDQVVARKSELVHQSPRSESNAQKSLPEQAFEYLLSFVQCDSTTIPEAEVELLRILQLDTLPQPWLTAMGKSVVEPGTSADAALKALQDMKDELVPANLQSTAPTPSSAPPNKAYDATMSLTPDPGAYRLFSAFTVPDVTGAVYLEACLGKNPQNTPIIEFLRQHPAVLKVGNVCLDQTSNLNHQKVWLQSIPVSEIGDLLNLSPSSVSPFTWVKVTRGRYKDDVGLVVRREISTAQRRLAVLLVPRLDKTPRLPPSPPPHPNHPLVRAENTTVHPDNHEAAPKPILGKRKREQVLRVAQCLFDRNDWSEGKAEREWVEVDPNTYRMDGHRFQYDLLLTYLPYSSVTDVDVRMDSISRRLFRASQHPLLKSVQLPIPDNWIFFQNESVEVVQNAPLTDAQKLDLSLPQTTCRKSGRLQQINSDHCLVHLDDYDDEVPEEYTLEAYGMKNLKKNDIEDTDIWVSRANLRKKISIGDHVEAMAGDAKGRFGFVVSKLGQHISVVEMGSESKEPFIVDINSCHIVQARNDVTVPWLNQHITVIRGQYRGHSGIVADVSPPLVNGYTMVDVRLWGWGMTLSFRHDDLVETCSKKLLYQVFPLLPHQQGFRQASWSTAYAPTIIRPAFENGRALPAEEYLFHQQRPREPWLDKLVMVIKGPVKNKGFVRGVELFHRFKSGMRVLIEFDYISAEHGANPRFWVNYSFIRDPVTGLPLHIRYPLSGRDQRYWRPHTTIRAVSVPAPSRPSNPIFRPLPPPSHTNTPLSEAAEGIDPFHWSLDSRLDGKAFLVFYKPLDPLAKSEKEVIATPNSALGFVSCTLNGREHWRALPQEIHLPADPAHPIKPQYNTKPLLVIRGEHTGKHVRQIYFQAQKGKSERLITGSVFEPWGEPEEERKEEHIVVRSRDCALVPNDPNKEKWVELIRSLRTIASQKRQR</sequence>
<feature type="compositionally biased region" description="Gly residues" evidence="1">
    <location>
        <begin position="43"/>
        <end position="53"/>
    </location>
</feature>
<feature type="domain" description="KOW" evidence="2">
    <location>
        <begin position="397"/>
        <end position="424"/>
    </location>
</feature>
<accession>A0ABR1J766</accession>
<reference evidence="3 4" key="1">
    <citation type="submission" date="2024-01" db="EMBL/GenBank/DDBJ databases">
        <title>A draft genome for the cacao thread blight pathogen Marasmiellus scandens.</title>
        <authorList>
            <person name="Baruah I.K."/>
            <person name="Leung J."/>
            <person name="Bukari Y."/>
            <person name="Amoako-Attah I."/>
            <person name="Meinhardt L.W."/>
            <person name="Bailey B.A."/>
            <person name="Cohen S.P."/>
        </authorList>
    </citation>
    <scope>NUCLEOTIDE SEQUENCE [LARGE SCALE GENOMIC DNA]</scope>
    <source>
        <strain evidence="3 4">GH-19</strain>
    </source>
</reference>
<gene>
    <name evidence="3" type="ORF">VKT23_012334</name>
</gene>
<keyword evidence="4" id="KW-1185">Reference proteome</keyword>
<proteinExistence type="predicted"/>
<evidence type="ECO:0000313" key="3">
    <source>
        <dbReference type="EMBL" id="KAK7452229.1"/>
    </source>
</evidence>
<name>A0ABR1J766_9AGAR</name>
<feature type="domain" description="KOW" evidence="2">
    <location>
        <begin position="720"/>
        <end position="747"/>
    </location>
</feature>
<dbReference type="PANTHER" id="PTHR11125">
    <property type="entry name" value="SUPPRESSOR OF TY 5"/>
    <property type="match status" value="1"/>
</dbReference>
<dbReference type="PANTHER" id="PTHR11125:SF7">
    <property type="entry name" value="TRANSCRIPTION ELONGATION FACTOR SPT5"/>
    <property type="match status" value="1"/>
</dbReference>
<feature type="domain" description="KOW" evidence="2">
    <location>
        <begin position="660"/>
        <end position="687"/>
    </location>
</feature>
<dbReference type="EMBL" id="JBANRG010000029">
    <property type="protein sequence ID" value="KAK7452229.1"/>
    <property type="molecule type" value="Genomic_DNA"/>
</dbReference>
<feature type="region of interest" description="Disordered" evidence="1">
    <location>
        <begin position="1"/>
        <end position="55"/>
    </location>
</feature>
<dbReference type="SMART" id="SM00739">
    <property type="entry name" value="KOW"/>
    <property type="match status" value="3"/>
</dbReference>
<dbReference type="Proteomes" id="UP001498398">
    <property type="component" value="Unassembled WGS sequence"/>
</dbReference>
<comment type="caution">
    <text evidence="3">The sequence shown here is derived from an EMBL/GenBank/DDBJ whole genome shotgun (WGS) entry which is preliminary data.</text>
</comment>